<evidence type="ECO:0000256" key="1">
    <source>
        <dbReference type="ARBA" id="ARBA00004777"/>
    </source>
</evidence>
<dbReference type="PANTHER" id="PTHR48099">
    <property type="entry name" value="C-1-TETRAHYDROFOLATE SYNTHASE, CYTOPLASMIC-RELATED"/>
    <property type="match status" value="1"/>
</dbReference>
<dbReference type="FunFam" id="3.40.50.720:FF:000006">
    <property type="entry name" value="Bifunctional protein FolD"/>
    <property type="match status" value="1"/>
</dbReference>
<keyword evidence="12" id="KW-0511">Multifunctional enzyme</keyword>
<evidence type="ECO:0000256" key="11">
    <source>
        <dbReference type="ARBA" id="ARBA00023002"/>
    </source>
</evidence>
<dbReference type="OrthoDB" id="5126881at2759"/>
<dbReference type="InterPro" id="IPR020630">
    <property type="entry name" value="THF_DH/CycHdrlase_cat_dom"/>
</dbReference>
<evidence type="ECO:0000256" key="3">
    <source>
        <dbReference type="ARBA" id="ARBA00006985"/>
    </source>
</evidence>
<dbReference type="GO" id="GO:0035999">
    <property type="term" value="P:tetrahydrofolate interconversion"/>
    <property type="evidence" value="ECO:0007669"/>
    <property type="project" value="UniProtKB-UniPathway"/>
</dbReference>
<accession>A0A2T9YDF9</accession>
<evidence type="ECO:0000256" key="9">
    <source>
        <dbReference type="ARBA" id="ARBA00022840"/>
    </source>
</evidence>
<evidence type="ECO:0000256" key="10">
    <source>
        <dbReference type="ARBA" id="ARBA00022857"/>
    </source>
</evidence>
<comment type="similarity">
    <text evidence="2">In the N-terminal section; belongs to the tetrahydrofolate dehydrogenase/cyclohydrolase family.</text>
</comment>
<comment type="similarity">
    <text evidence="3">In the C-terminal section; belongs to the formate--tetrahydrofolate ligase family.</text>
</comment>
<dbReference type="InterPro" id="IPR027417">
    <property type="entry name" value="P-loop_NTPase"/>
</dbReference>
<evidence type="ECO:0000256" key="6">
    <source>
        <dbReference type="ARBA" id="ARBA00022598"/>
    </source>
</evidence>
<proteinExistence type="inferred from homology"/>
<comment type="subunit">
    <text evidence="4">Homodimer.</text>
</comment>
<dbReference type="AlphaFoldDB" id="A0A2T9YDF9"/>
<evidence type="ECO:0000256" key="7">
    <source>
        <dbReference type="ARBA" id="ARBA00022741"/>
    </source>
</evidence>
<dbReference type="Proteomes" id="UP000245699">
    <property type="component" value="Unassembled WGS sequence"/>
</dbReference>
<keyword evidence="16" id="KW-1185">Reference proteome</keyword>
<feature type="domain" description="Tetrahydrofolate dehydrogenase/cyclohydrolase NAD(P)-binding" evidence="14">
    <location>
        <begin position="193"/>
        <end position="341"/>
    </location>
</feature>
<dbReference type="GO" id="GO:0004477">
    <property type="term" value="F:methenyltetrahydrofolate cyclohydrolase activity"/>
    <property type="evidence" value="ECO:0007669"/>
    <property type="project" value="UniProtKB-ARBA"/>
</dbReference>
<dbReference type="InterPro" id="IPR036291">
    <property type="entry name" value="NAD(P)-bd_dom_sf"/>
</dbReference>
<keyword evidence="7" id="KW-0547">Nucleotide-binding</keyword>
<evidence type="ECO:0000256" key="4">
    <source>
        <dbReference type="ARBA" id="ARBA00011738"/>
    </source>
</evidence>
<dbReference type="HAMAP" id="MF_01543">
    <property type="entry name" value="FTHFS"/>
    <property type="match status" value="1"/>
</dbReference>
<dbReference type="Gene3D" id="3.40.50.300">
    <property type="entry name" value="P-loop containing nucleotide triphosphate hydrolases"/>
    <property type="match status" value="2"/>
</dbReference>
<protein>
    <submittedName>
        <fullName evidence="15">Uncharacterized protein</fullName>
    </submittedName>
</protein>
<keyword evidence="10" id="KW-0521">NADP</keyword>
<evidence type="ECO:0000313" key="16">
    <source>
        <dbReference type="Proteomes" id="UP000245699"/>
    </source>
</evidence>
<dbReference type="STRING" id="61424.A0A2T9YDF9"/>
<dbReference type="Gene3D" id="3.40.50.720">
    <property type="entry name" value="NAD(P)-binding Rossmann-like Domain"/>
    <property type="match status" value="1"/>
</dbReference>
<keyword evidence="6" id="KW-0436">Ligase</keyword>
<evidence type="ECO:0000256" key="8">
    <source>
        <dbReference type="ARBA" id="ARBA00022801"/>
    </source>
</evidence>
<dbReference type="UniPathway" id="UPA00193"/>
<dbReference type="InterPro" id="IPR000672">
    <property type="entry name" value="THF_DH/CycHdrlase"/>
</dbReference>
<dbReference type="FunFam" id="3.10.410.10:FF:000001">
    <property type="entry name" value="Putative formate--tetrahydrofolate ligase"/>
    <property type="match status" value="1"/>
</dbReference>
<dbReference type="Pfam" id="PF02882">
    <property type="entry name" value="THF_DHG_CYH_C"/>
    <property type="match status" value="1"/>
</dbReference>
<comment type="pathway">
    <text evidence="1">One-carbon metabolism; tetrahydrofolate interconversion.</text>
</comment>
<dbReference type="CDD" id="cd01080">
    <property type="entry name" value="NAD_bind_m-THF_DH_Cyclohyd"/>
    <property type="match status" value="1"/>
</dbReference>
<gene>
    <name evidence="15" type="ORF">BB559_004646</name>
</gene>
<dbReference type="Pfam" id="PF00763">
    <property type="entry name" value="THF_DHG_CYH"/>
    <property type="match status" value="1"/>
</dbReference>
<evidence type="ECO:0000259" key="14">
    <source>
        <dbReference type="Pfam" id="PF02882"/>
    </source>
</evidence>
<dbReference type="Gene3D" id="3.40.50.10860">
    <property type="entry name" value="Leucine Dehydrogenase, chain A, domain 1"/>
    <property type="match status" value="1"/>
</dbReference>
<keyword evidence="9" id="KW-0067">ATP-binding</keyword>
<evidence type="ECO:0000256" key="5">
    <source>
        <dbReference type="ARBA" id="ARBA00022563"/>
    </source>
</evidence>
<dbReference type="PROSITE" id="PS00767">
    <property type="entry name" value="THF_DHG_CYH_2"/>
    <property type="match status" value="1"/>
</dbReference>
<dbReference type="SUPFAM" id="SSF52540">
    <property type="entry name" value="P-loop containing nucleoside triphosphate hydrolases"/>
    <property type="match status" value="1"/>
</dbReference>
<dbReference type="Gene3D" id="3.10.410.10">
    <property type="entry name" value="Formyltetrahydrofolate synthetase, domain 3"/>
    <property type="match status" value="1"/>
</dbReference>
<evidence type="ECO:0000256" key="2">
    <source>
        <dbReference type="ARBA" id="ARBA00005559"/>
    </source>
</evidence>
<dbReference type="SUPFAM" id="SSF53223">
    <property type="entry name" value="Aminoacid dehydrogenase-like, N-terminal domain"/>
    <property type="match status" value="1"/>
</dbReference>
<dbReference type="SUPFAM" id="SSF51735">
    <property type="entry name" value="NAD(P)-binding Rossmann-fold domains"/>
    <property type="match status" value="1"/>
</dbReference>
<keyword evidence="5" id="KW-0554">One-carbon metabolism</keyword>
<dbReference type="InterPro" id="IPR020631">
    <property type="entry name" value="THF_DH/CycHdrlase_NAD-bd_dom"/>
</dbReference>
<dbReference type="EMBL" id="MBFT01000485">
    <property type="protein sequence ID" value="PVU90361.1"/>
    <property type="molecule type" value="Genomic_DNA"/>
</dbReference>
<dbReference type="InterPro" id="IPR020628">
    <property type="entry name" value="Formate_THF_ligase_CS"/>
</dbReference>
<dbReference type="Pfam" id="PF01268">
    <property type="entry name" value="FTHFS"/>
    <property type="match status" value="1"/>
</dbReference>
<dbReference type="CDD" id="cd00477">
    <property type="entry name" value="FTHFS"/>
    <property type="match status" value="1"/>
</dbReference>
<dbReference type="FunFam" id="3.40.50.10860:FF:000005">
    <property type="entry name" value="C-1-tetrahydrofolate synthase, cytoplasmic, putative"/>
    <property type="match status" value="1"/>
</dbReference>
<dbReference type="GO" id="GO:0005524">
    <property type="term" value="F:ATP binding"/>
    <property type="evidence" value="ECO:0007669"/>
    <property type="project" value="UniProtKB-KW"/>
</dbReference>
<dbReference type="GO" id="GO:0004329">
    <property type="term" value="F:formate-tetrahydrofolate ligase activity"/>
    <property type="evidence" value="ECO:0007669"/>
    <property type="project" value="InterPro"/>
</dbReference>
<evidence type="ECO:0000313" key="15">
    <source>
        <dbReference type="EMBL" id="PVU90361.1"/>
    </source>
</evidence>
<evidence type="ECO:0000256" key="12">
    <source>
        <dbReference type="ARBA" id="ARBA00023268"/>
    </source>
</evidence>
<name>A0A2T9YDF9_9FUNG</name>
<reference evidence="15 16" key="1">
    <citation type="journal article" date="2018" name="MBio">
        <title>Comparative Genomics Reveals the Core Gene Toolbox for the Fungus-Insect Symbiosis.</title>
        <authorList>
            <person name="Wang Y."/>
            <person name="Stata M."/>
            <person name="Wang W."/>
            <person name="Stajich J.E."/>
            <person name="White M.M."/>
            <person name="Moncalvo J.M."/>
        </authorList>
    </citation>
    <scope>NUCLEOTIDE SEQUENCE [LARGE SCALE GENOMIC DNA]</scope>
    <source>
        <strain evidence="15 16">AUS-77-4</strain>
    </source>
</reference>
<dbReference type="FunFam" id="3.40.50.300:FF:000245">
    <property type="entry name" value="C-1-tetrahydrofolate synthase, cytoplasmic"/>
    <property type="match status" value="1"/>
</dbReference>
<dbReference type="PANTHER" id="PTHR48099:SF5">
    <property type="entry name" value="C-1-TETRAHYDROFOLATE SYNTHASE, CYTOPLASMIC"/>
    <property type="match status" value="1"/>
</dbReference>
<feature type="domain" description="Tetrahydrofolate dehydrogenase/cyclohydrolase catalytic" evidence="13">
    <location>
        <begin position="56"/>
        <end position="172"/>
    </location>
</feature>
<dbReference type="HAMAP" id="MF_01576">
    <property type="entry name" value="THF_DHG_CYH"/>
    <property type="match status" value="1"/>
</dbReference>
<dbReference type="PRINTS" id="PR00085">
    <property type="entry name" value="THFDHDRGNASE"/>
</dbReference>
<dbReference type="InterPro" id="IPR046346">
    <property type="entry name" value="Aminoacid_DH-like_N_sf"/>
</dbReference>
<dbReference type="GO" id="GO:0004488">
    <property type="term" value="F:methylenetetrahydrofolate dehydrogenase (NADP+) activity"/>
    <property type="evidence" value="ECO:0007669"/>
    <property type="project" value="InterPro"/>
</dbReference>
<dbReference type="FunFam" id="3.40.50.300:FF:001522">
    <property type="entry name" value="Probable MIS1-C1-tetrahydrofolate synthase, mitochondrial"/>
    <property type="match status" value="1"/>
</dbReference>
<dbReference type="InterPro" id="IPR000559">
    <property type="entry name" value="Formate_THF_ligase"/>
</dbReference>
<keyword evidence="8" id="KW-0378">Hydrolase</keyword>
<dbReference type="GO" id="GO:0005829">
    <property type="term" value="C:cytosol"/>
    <property type="evidence" value="ECO:0007669"/>
    <property type="project" value="TreeGrafter"/>
</dbReference>
<keyword evidence="11" id="KW-0560">Oxidoreductase</keyword>
<dbReference type="PROSITE" id="PS00722">
    <property type="entry name" value="FTHFS_2"/>
    <property type="match status" value="1"/>
</dbReference>
<sequence>MGFSKAISTSAIRCFISFKHSSRQFHTARPFFLSSTMTSNFTPFTPLGPDQSASLIDGKGIASEIRKELNARVVEFKKTNPHFHPSLAVIQVGGKKDSTLYVKQKQLACEEVGVQFTKYPLPEETTGDELAALIEKLNEDEKVNGILLQLPLPKHIKEDAMINAISPEKDVDGFHEENLGSLFKKNGKPKFVSCTPKGVMKLLTKIGVDLNGKRAVVIGRSDIVGTPVSALLTKANATVTVCHSRTSNIEQLARDADVLVVAIGLPEFVKGSWIKPGAVVIDVGINAVEDSTKKSGHRWVGDVDFSTAKMVSSFITPVPGGVGPMTVAMLLENLIDGATRQFERANKVIINPIAIHPLTPIPSDAEIAALSKPKKIKDVGSELQINTNELELYGNYKAKLSLSIVDRLKNSCNGRYVVVAGITPTPLGEGKSTTSIGLAQALGAHLRKPTIACVRQPSQGPTFGIKGGAAGGGYAQVMPMEEFNLHLTGDIHAVSAANNLLAAAIDARIFHESTQSDAALFRRICPNIKGVRKFSDSMLSRLERLGIKKSSPEELSPEEISKFVRLDINPASVTWNRVIDVNDRFLRKITIGQSSTERGMSRETQFDISVASEIMAVLALATDLQDMKSRLGKMVFANSNSGAPLCADDLGITGALTVLMKDAIRPTLMQTLEGTPVLVHAGPFANIAHGNSSIIADKIALKLVGAKSEQLNTSENAGYVITEAGFGADIGFEKFMNIKCRYSGLRPNCVVIVATIRALKMHGGGPPVVPGVNLPSDYTTEDTELVRRGLPNLVRHIENSRSFGIPVVVALNTFGTDTDAEVNLVIEAATNAGAFAAAKSDCFAKGGEGAIDLANAVVKACEANFNDSKTNPVKLTYEDDGTSVINATVKPENAIKSKIEAIAKSLYRANSVKYSDVAEEKLAKYTEMGYGNLPICMSKTQYSFSADPQLKNAPVDFDLPIRDVRLSAGAGFIYPLCGDIQTMPGLPTRPCFYDIDIDPETGKAVGLF</sequence>
<dbReference type="PROSITE" id="PS00721">
    <property type="entry name" value="FTHFS_1"/>
    <property type="match status" value="1"/>
</dbReference>
<organism evidence="15 16">
    <name type="scientific">Furculomyces boomerangus</name>
    <dbReference type="NCBI Taxonomy" id="61424"/>
    <lineage>
        <taxon>Eukaryota</taxon>
        <taxon>Fungi</taxon>
        <taxon>Fungi incertae sedis</taxon>
        <taxon>Zoopagomycota</taxon>
        <taxon>Kickxellomycotina</taxon>
        <taxon>Harpellomycetes</taxon>
        <taxon>Harpellales</taxon>
        <taxon>Harpellaceae</taxon>
        <taxon>Furculomyces</taxon>
    </lineage>
</organism>
<dbReference type="InterPro" id="IPR020867">
    <property type="entry name" value="THF_DH/CycHdrlase_CS"/>
</dbReference>
<evidence type="ECO:0000259" key="13">
    <source>
        <dbReference type="Pfam" id="PF00763"/>
    </source>
</evidence>
<comment type="caution">
    <text evidence="15">The sequence shown here is derived from an EMBL/GenBank/DDBJ whole genome shotgun (WGS) entry which is preliminary data.</text>
</comment>